<keyword evidence="3" id="KW-1185">Reference proteome</keyword>
<protein>
    <recommendedName>
        <fullName evidence="4">Cytochrome c domain-containing protein</fullName>
    </recommendedName>
</protein>
<evidence type="ECO:0008006" key="4">
    <source>
        <dbReference type="Google" id="ProtNLM"/>
    </source>
</evidence>
<organism evidence="2 3">
    <name type="scientific">Noviherbaspirillum galbum</name>
    <dbReference type="NCBI Taxonomy" id="2709383"/>
    <lineage>
        <taxon>Bacteria</taxon>
        <taxon>Pseudomonadati</taxon>
        <taxon>Pseudomonadota</taxon>
        <taxon>Betaproteobacteria</taxon>
        <taxon>Burkholderiales</taxon>
        <taxon>Oxalobacteraceae</taxon>
        <taxon>Noviherbaspirillum</taxon>
    </lineage>
</organism>
<evidence type="ECO:0000256" key="1">
    <source>
        <dbReference type="SAM" id="MobiDB-lite"/>
    </source>
</evidence>
<proteinExistence type="predicted"/>
<comment type="caution">
    <text evidence="2">The sequence shown here is derived from an EMBL/GenBank/DDBJ whole genome shotgun (WGS) entry which is preliminary data.</text>
</comment>
<accession>A0A6B3SVT2</accession>
<gene>
    <name evidence="2" type="ORF">G3574_27050</name>
</gene>
<sequence>MRIFRIEATLGVSAIVISAMLGGCGGGGDSAPVAAATVPDSVPAPAPVPAPEPAAPAPAPAPAAPSPVPTPAPAVRFAEVNTIIQARCLLCHSAVSGNRTGFNASGLAFDTPAQISSFAVLMNSAIQSRTMPLDNATGMTDAERAAFAQWFAQGANVNE</sequence>
<dbReference type="EMBL" id="JAAIVB010000085">
    <property type="protein sequence ID" value="NEX64754.1"/>
    <property type="molecule type" value="Genomic_DNA"/>
</dbReference>
<dbReference type="Proteomes" id="UP000482155">
    <property type="component" value="Unassembled WGS sequence"/>
</dbReference>
<dbReference type="AlphaFoldDB" id="A0A6B3SVT2"/>
<dbReference type="RefSeq" id="WP_163968596.1">
    <property type="nucleotide sequence ID" value="NZ_JAAIVB010000085.1"/>
</dbReference>
<dbReference type="GO" id="GO:0009055">
    <property type="term" value="F:electron transfer activity"/>
    <property type="evidence" value="ECO:0007669"/>
    <property type="project" value="InterPro"/>
</dbReference>
<dbReference type="GO" id="GO:0020037">
    <property type="term" value="F:heme binding"/>
    <property type="evidence" value="ECO:0007669"/>
    <property type="project" value="InterPro"/>
</dbReference>
<dbReference type="InterPro" id="IPR036909">
    <property type="entry name" value="Cyt_c-like_dom_sf"/>
</dbReference>
<dbReference type="SUPFAM" id="SSF46626">
    <property type="entry name" value="Cytochrome c"/>
    <property type="match status" value="1"/>
</dbReference>
<feature type="region of interest" description="Disordered" evidence="1">
    <location>
        <begin position="44"/>
        <end position="68"/>
    </location>
</feature>
<dbReference type="PROSITE" id="PS51257">
    <property type="entry name" value="PROKAR_LIPOPROTEIN"/>
    <property type="match status" value="1"/>
</dbReference>
<reference evidence="2 3" key="1">
    <citation type="submission" date="2020-02" db="EMBL/GenBank/DDBJ databases">
        <authorList>
            <person name="Kim M.K."/>
        </authorList>
    </citation>
    <scope>NUCLEOTIDE SEQUENCE [LARGE SCALE GENOMIC DNA]</scope>
    <source>
        <strain evidence="2 3">17J57-3</strain>
    </source>
</reference>
<evidence type="ECO:0000313" key="2">
    <source>
        <dbReference type="EMBL" id="NEX64754.1"/>
    </source>
</evidence>
<evidence type="ECO:0000313" key="3">
    <source>
        <dbReference type="Proteomes" id="UP000482155"/>
    </source>
</evidence>
<name>A0A6B3SVT2_9BURK</name>